<dbReference type="InterPro" id="IPR021466">
    <property type="entry name" value="Put_rhamnosyl_transferase"/>
</dbReference>
<dbReference type="Proteomes" id="UP000252038">
    <property type="component" value="Chromosome"/>
</dbReference>
<organism evidence="1 2">
    <name type="scientific">Chromobacterium phragmitis</name>
    <dbReference type="NCBI Taxonomy" id="2202141"/>
    <lineage>
        <taxon>Bacteria</taxon>
        <taxon>Pseudomonadati</taxon>
        <taxon>Pseudomonadota</taxon>
        <taxon>Betaproteobacteria</taxon>
        <taxon>Neisseriales</taxon>
        <taxon>Chromobacteriaceae</taxon>
        <taxon>Chromobacterium</taxon>
    </lineage>
</organism>
<evidence type="ECO:0000313" key="2">
    <source>
        <dbReference type="Proteomes" id="UP000252038"/>
    </source>
</evidence>
<dbReference type="Pfam" id="PF11316">
    <property type="entry name" value="Rhamno_transf"/>
    <property type="match status" value="1"/>
</dbReference>
<protein>
    <recommendedName>
        <fullName evidence="3">Rhamnosyl transferase</fullName>
    </recommendedName>
</protein>
<name>A0A344UI77_9NEIS</name>
<proteinExistence type="predicted"/>
<reference evidence="1 2" key="1">
    <citation type="submission" date="2018-05" db="EMBL/GenBank/DDBJ databases">
        <title>Genome sequencing, assembly and analysis of the novel insecticidal bacterium, Chromobacterium phragmitis.</title>
        <authorList>
            <person name="Sparks M.E."/>
            <person name="Blackburn M.B."/>
            <person name="Gundersen-Rindal D.E."/>
        </authorList>
    </citation>
    <scope>NUCLEOTIDE SEQUENCE [LARGE SCALE GENOMIC DNA]</scope>
    <source>
        <strain evidence="1">IIBBL 274-1</strain>
    </source>
</reference>
<dbReference type="EMBL" id="CP029554">
    <property type="protein sequence ID" value="AXE34975.1"/>
    <property type="molecule type" value="Genomic_DNA"/>
</dbReference>
<dbReference type="KEGG" id="chrb:DK843_12095"/>
<sequence>MKSVKKHVYFIIRFSVIQPSSAAWNSSTLSLTEMANNIFQESRLDFRFKTLKNICLASIADQKIHDADSSFTVLLLTSDALPDKYKNELKIIQNEFNKNSHRGNFDIAFIHSSLIPSQADGYKNMNEAIKAKIATMSANDCLFATVRLDDDDAIYESYLEKLTGLMNKSTIGMCVSFPYGIEGYINSSSFSISDLRHSYFPKIAIGLAYINSIQDSDLVEKKVIHVLNTNNHTKVDERFPVIMDARFPMYFRSLSSNNDSQGSPQHKNLPKVNGNNTINGIPCIHSMLTDHLHEENEDPLELEISKTASPASALIAHLNNQLSIYRKK</sequence>
<evidence type="ECO:0008006" key="3">
    <source>
        <dbReference type="Google" id="ProtNLM"/>
    </source>
</evidence>
<evidence type="ECO:0000313" key="1">
    <source>
        <dbReference type="EMBL" id="AXE34975.1"/>
    </source>
</evidence>
<dbReference type="AlphaFoldDB" id="A0A344UI77"/>
<accession>A0A344UI77</accession>
<gene>
    <name evidence="1" type="ORF">DK843_12095</name>
</gene>